<gene>
    <name evidence="1" type="ORF">QAD02_006348</name>
</gene>
<dbReference type="EMBL" id="CM056744">
    <property type="protein sequence ID" value="KAJ8664686.1"/>
    <property type="molecule type" value="Genomic_DNA"/>
</dbReference>
<reference evidence="1" key="1">
    <citation type="submission" date="2023-04" db="EMBL/GenBank/DDBJ databases">
        <title>A chromosome-level genome assembly of the parasitoid wasp Eretmocerus hayati.</title>
        <authorList>
            <person name="Zhong Y."/>
            <person name="Liu S."/>
            <person name="Liu Y."/>
        </authorList>
    </citation>
    <scope>NUCLEOTIDE SEQUENCE</scope>
    <source>
        <strain evidence="1">ZJU_SS_LIU_2023</strain>
    </source>
</reference>
<accession>A0ACC2N0Z8</accession>
<keyword evidence="2" id="KW-1185">Reference proteome</keyword>
<comment type="caution">
    <text evidence="1">The sequence shown here is derived from an EMBL/GenBank/DDBJ whole genome shotgun (WGS) entry which is preliminary data.</text>
</comment>
<evidence type="ECO:0000313" key="1">
    <source>
        <dbReference type="EMBL" id="KAJ8664686.1"/>
    </source>
</evidence>
<sequence>MDTVDPLCELPGLTLSGVLNRCRQSCGDPKIDGARVILAQGAAGVPDNISGDILRQGFLENSRKLPCFRIVLTPEYSDPGLFSVTKEDCSSEFADNKELYNRLAVPQDPSFYSKSDKEIIDGVPLQPPGLYCVSLETHDFIHGVLEKNSVMLTSNVHPLSNPCVGVMPGINTSMYYVGGVNSCSEMHREDAKLAAVAASLDNILPIEEMLVVSSTSNTEQFMEKLSTVDSSCDPALTTGDNVPTSLSASVSAAQNVLTETSTRDTTDATDVLPCKLWLCVPDGQALESAIQKSVQSDSSFSDVPVVSKNRKRSRKSKVLTRRMKKRRCSRLLDHKSCYVNTDFLDRHKIRYFTFRQYKNDVVYLRPGVYHQVIQLSPNCLEASNFGDAEWQLITGQESVCGCDDQKVASIEKNSNVRVRLVQASVHKYLCDDCDFGSSTKSAFQQHQKEVHHILPKRIRPPKVCPICGTTVARLSTHLSQPTKKHLGKALLPYRFLTFTYVNV</sequence>
<protein>
    <submittedName>
        <fullName evidence="1">Uncharacterized protein</fullName>
    </submittedName>
</protein>
<name>A0ACC2N0Z8_9HYME</name>
<organism evidence="1 2">
    <name type="scientific">Eretmocerus hayati</name>
    <dbReference type="NCBI Taxonomy" id="131215"/>
    <lineage>
        <taxon>Eukaryota</taxon>
        <taxon>Metazoa</taxon>
        <taxon>Ecdysozoa</taxon>
        <taxon>Arthropoda</taxon>
        <taxon>Hexapoda</taxon>
        <taxon>Insecta</taxon>
        <taxon>Pterygota</taxon>
        <taxon>Neoptera</taxon>
        <taxon>Endopterygota</taxon>
        <taxon>Hymenoptera</taxon>
        <taxon>Apocrita</taxon>
        <taxon>Proctotrupomorpha</taxon>
        <taxon>Chalcidoidea</taxon>
        <taxon>Aphelinidae</taxon>
        <taxon>Aphelininae</taxon>
        <taxon>Eretmocerus</taxon>
    </lineage>
</organism>
<evidence type="ECO:0000313" key="2">
    <source>
        <dbReference type="Proteomes" id="UP001239111"/>
    </source>
</evidence>
<proteinExistence type="predicted"/>
<dbReference type="Proteomes" id="UP001239111">
    <property type="component" value="Chromosome 4"/>
</dbReference>